<keyword evidence="3" id="KW-1185">Reference proteome</keyword>
<sequence>MRIPALLFILTILRPCGCGNDKEEEIKVYKRRPARVRIARVTPYPNKAVHSQPAVSRKGGLNIDISNPDERVIDVLETHGRKIRHKRYFSRPGLKVTSVRDDVKTLWEASDAEYCASMIIIFSCKYPPLLVLCLVDRGGRESKYFEKNDNEWESITFSEFKEKRENMNKKMTRQKARKRYFY</sequence>
<organism evidence="2 3">
    <name type="scientific">Theileria equi strain WA</name>
    <dbReference type="NCBI Taxonomy" id="1537102"/>
    <lineage>
        <taxon>Eukaryota</taxon>
        <taxon>Sar</taxon>
        <taxon>Alveolata</taxon>
        <taxon>Apicomplexa</taxon>
        <taxon>Aconoidasida</taxon>
        <taxon>Piroplasmida</taxon>
        <taxon>Theileriidae</taxon>
        <taxon>Theileria</taxon>
    </lineage>
</organism>
<evidence type="ECO:0000256" key="1">
    <source>
        <dbReference type="SAM" id="SignalP"/>
    </source>
</evidence>
<dbReference type="RefSeq" id="XP_004829407.1">
    <property type="nucleotide sequence ID" value="XM_004829350.1"/>
</dbReference>
<reference evidence="2 3" key="1">
    <citation type="journal article" date="2012" name="BMC Genomics">
        <title>Comparative genomic analysis and phylogenetic position of Theileria equi.</title>
        <authorList>
            <person name="Kappmeyer L.S."/>
            <person name="Thiagarajan M."/>
            <person name="Herndon D.R."/>
            <person name="Ramsay J.D."/>
            <person name="Caler E."/>
            <person name="Djikeng A."/>
            <person name="Gillespie J.J."/>
            <person name="Lau A.O."/>
            <person name="Roalson E.H."/>
            <person name="Silva J.C."/>
            <person name="Silva M.G."/>
            <person name="Suarez C.E."/>
            <person name="Ueti M.W."/>
            <person name="Nene V.M."/>
            <person name="Mealey R.H."/>
            <person name="Knowles D.P."/>
            <person name="Brayton K.A."/>
        </authorList>
    </citation>
    <scope>NUCLEOTIDE SEQUENCE [LARGE SCALE GENOMIC DNA]</scope>
    <source>
        <strain evidence="2 3">WA</strain>
    </source>
</reference>
<dbReference type="VEuPathDB" id="PiroplasmaDB:BEWA_025900"/>
<dbReference type="Proteomes" id="UP000031512">
    <property type="component" value="Chromosome 1"/>
</dbReference>
<dbReference type="AlphaFoldDB" id="L0AXJ2"/>
<evidence type="ECO:0000313" key="2">
    <source>
        <dbReference type="EMBL" id="AFZ79741.1"/>
    </source>
</evidence>
<accession>L0AXJ2</accession>
<protein>
    <submittedName>
        <fullName evidence="2">Signal peptide-containing protein</fullName>
    </submittedName>
</protein>
<dbReference type="GeneID" id="15806928"/>
<gene>
    <name evidence="2" type="ORF">BEWA_025900</name>
</gene>
<feature type="chain" id="PRO_5003939866" evidence="1">
    <location>
        <begin position="19"/>
        <end position="182"/>
    </location>
</feature>
<evidence type="ECO:0000313" key="3">
    <source>
        <dbReference type="Proteomes" id="UP000031512"/>
    </source>
</evidence>
<proteinExistence type="predicted"/>
<feature type="signal peptide" evidence="1">
    <location>
        <begin position="1"/>
        <end position="18"/>
    </location>
</feature>
<name>L0AXJ2_THEEQ</name>
<dbReference type="KEGG" id="beq:BEWA_025900"/>
<keyword evidence="1" id="KW-0732">Signal</keyword>
<dbReference type="EMBL" id="CP001669">
    <property type="protein sequence ID" value="AFZ79741.1"/>
    <property type="molecule type" value="Genomic_DNA"/>
</dbReference>